<reference evidence="2 3" key="1">
    <citation type="submission" date="2018-01" db="EMBL/GenBank/DDBJ databases">
        <title>Complete genome sequence of Salinigranum rubrum GX10T, an extremely halophilic archaeon isolated from a marine solar saltern.</title>
        <authorList>
            <person name="Han S."/>
        </authorList>
    </citation>
    <scope>NUCLEOTIDE SEQUENCE [LARGE SCALE GENOMIC DNA]</scope>
    <source>
        <strain evidence="2 3">GX10</strain>
        <plasmid evidence="3">Plasmid unnamed2</plasmid>
    </source>
</reference>
<evidence type="ECO:0000313" key="3">
    <source>
        <dbReference type="Proteomes" id="UP000236584"/>
    </source>
</evidence>
<sequence>MWWSETVTSAQSNSEPRLLSRIVVTWVELTVVGFGGGAIGTSIGGPAGLIIYFITTLVSVGILFYNMNELIKQWVAPDGDTT</sequence>
<accession>A0A2I8VQY1</accession>
<keyword evidence="1" id="KW-0812">Transmembrane</keyword>
<dbReference type="AlphaFoldDB" id="A0A2I8VQY1"/>
<dbReference type="EMBL" id="CP026311">
    <property type="protein sequence ID" value="AUV84333.1"/>
    <property type="molecule type" value="Genomic_DNA"/>
</dbReference>
<protein>
    <submittedName>
        <fullName evidence="2">Uncharacterized protein</fullName>
    </submittedName>
</protein>
<keyword evidence="1" id="KW-0472">Membrane</keyword>
<feature type="transmembrane region" description="Helical" evidence="1">
    <location>
        <begin position="45"/>
        <end position="65"/>
    </location>
</feature>
<keyword evidence="1" id="KW-1133">Transmembrane helix</keyword>
<evidence type="ECO:0000313" key="2">
    <source>
        <dbReference type="EMBL" id="AUV84333.1"/>
    </source>
</evidence>
<geneLocation type="plasmid" evidence="2">
    <name>unnamed2</name>
</geneLocation>
<evidence type="ECO:0000256" key="1">
    <source>
        <dbReference type="SAM" id="Phobius"/>
    </source>
</evidence>
<keyword evidence="3" id="KW-1185">Reference proteome</keyword>
<dbReference type="OrthoDB" id="177922at2157"/>
<dbReference type="Proteomes" id="UP000236584">
    <property type="component" value="Plasmid unnamed2"/>
</dbReference>
<proteinExistence type="predicted"/>
<gene>
    <name evidence="2" type="ORF">C2R22_22530</name>
</gene>
<organism evidence="2 3">
    <name type="scientific">Salinigranum rubrum</name>
    <dbReference type="NCBI Taxonomy" id="755307"/>
    <lineage>
        <taxon>Archaea</taxon>
        <taxon>Methanobacteriati</taxon>
        <taxon>Methanobacteriota</taxon>
        <taxon>Stenosarchaea group</taxon>
        <taxon>Halobacteria</taxon>
        <taxon>Halobacteriales</taxon>
        <taxon>Haloferacaceae</taxon>
        <taxon>Salinigranum</taxon>
    </lineage>
</organism>
<keyword evidence="2" id="KW-0614">Plasmid</keyword>
<name>A0A2I8VQY1_9EURY</name>
<dbReference type="KEGG" id="srub:C2R22_22530"/>